<dbReference type="Proteomes" id="UP000557307">
    <property type="component" value="Unassembled WGS sequence"/>
</dbReference>
<evidence type="ECO:0000259" key="1">
    <source>
        <dbReference type="Pfam" id="PF14725"/>
    </source>
</evidence>
<proteinExistence type="predicted"/>
<keyword evidence="3" id="KW-1185">Reference proteome</keyword>
<evidence type="ECO:0000313" key="2">
    <source>
        <dbReference type="EMBL" id="MBB5285953.1"/>
    </source>
</evidence>
<feature type="domain" description="DUF4466" evidence="1">
    <location>
        <begin position="36"/>
        <end position="329"/>
    </location>
</feature>
<comment type="caution">
    <text evidence="2">The sequence shown here is derived from an EMBL/GenBank/DDBJ whole genome shotgun (WGS) entry which is preliminary data.</text>
</comment>
<dbReference type="InterPro" id="IPR028072">
    <property type="entry name" value="DUF4466"/>
</dbReference>
<dbReference type="RefSeq" id="WP_184176600.1">
    <property type="nucleotide sequence ID" value="NZ_JACHGF010000007.1"/>
</dbReference>
<dbReference type="PROSITE" id="PS51257">
    <property type="entry name" value="PROKAR_LIPOPROTEIN"/>
    <property type="match status" value="1"/>
</dbReference>
<organism evidence="2 3">
    <name type="scientific">Rhabdobacter roseus</name>
    <dbReference type="NCBI Taxonomy" id="1655419"/>
    <lineage>
        <taxon>Bacteria</taxon>
        <taxon>Pseudomonadati</taxon>
        <taxon>Bacteroidota</taxon>
        <taxon>Cytophagia</taxon>
        <taxon>Cytophagales</taxon>
        <taxon>Cytophagaceae</taxon>
        <taxon>Rhabdobacter</taxon>
    </lineage>
</organism>
<dbReference type="Gene3D" id="2.60.40.3550">
    <property type="entry name" value="Domain of unknown function DUF4466"/>
    <property type="match status" value="1"/>
</dbReference>
<protein>
    <recommendedName>
        <fullName evidence="1">DUF4466 domain-containing protein</fullName>
    </recommendedName>
</protein>
<name>A0A840TXF1_9BACT</name>
<reference evidence="2 3" key="1">
    <citation type="submission" date="2020-08" db="EMBL/GenBank/DDBJ databases">
        <title>Genomic Encyclopedia of Type Strains, Phase IV (KMG-IV): sequencing the most valuable type-strain genomes for metagenomic binning, comparative biology and taxonomic classification.</title>
        <authorList>
            <person name="Goeker M."/>
        </authorList>
    </citation>
    <scope>NUCLEOTIDE SEQUENCE [LARGE SCALE GENOMIC DNA]</scope>
    <source>
        <strain evidence="2 3">DSM 105074</strain>
    </source>
</reference>
<dbReference type="CDD" id="cd07472">
    <property type="entry name" value="HmuY_like"/>
    <property type="match status" value="1"/>
</dbReference>
<accession>A0A840TXF1</accession>
<sequence length="330" mass="36047">MQRNYSYITLLLLICLLGVSACQEKEIVTVTPLKGSGFQNDVIKRTLGPNVVGLDIEFAYAMALPRDMGRITSAQVEASISGASGTYLEHRSFYTDGGGADVGVVVGQPSATEGRITRVNFTADTSAATLRYFYRIPEEARGQSVNFTFSATSSNGQTVSYTMGPYTVGKMDLKLDLNVVDAGACYISIADMAVYTAAQAAANPDKIDLVYLYRTIPNVTFNHGLVSPAADAQYRPGITLPAGVNRSIKIRKAWGIRDFHLARTQFGVYIDDLDFQQLNLEGEPNFAINMRAESGAWVETADGRYRAYIYFNAINNGARSARISIKRYAL</sequence>
<gene>
    <name evidence="2" type="ORF">HNQ92_004113</name>
</gene>
<evidence type="ECO:0000313" key="3">
    <source>
        <dbReference type="Proteomes" id="UP000557307"/>
    </source>
</evidence>
<dbReference type="EMBL" id="JACHGF010000007">
    <property type="protein sequence ID" value="MBB5285953.1"/>
    <property type="molecule type" value="Genomic_DNA"/>
</dbReference>
<dbReference type="Pfam" id="PF14725">
    <property type="entry name" value="DUF4466"/>
    <property type="match status" value="1"/>
</dbReference>
<dbReference type="AlphaFoldDB" id="A0A840TXF1"/>